<evidence type="ECO:0000313" key="4">
    <source>
        <dbReference type="Proteomes" id="UP000680132"/>
    </source>
</evidence>
<evidence type="ECO:0000313" key="3">
    <source>
        <dbReference type="EMBL" id="MBO3663880.1"/>
    </source>
</evidence>
<dbReference type="Proteomes" id="UP000680132">
    <property type="component" value="Unassembled WGS sequence"/>
</dbReference>
<feature type="region of interest" description="Disordered" evidence="1">
    <location>
        <begin position="213"/>
        <end position="238"/>
    </location>
</feature>
<reference evidence="3" key="1">
    <citation type="submission" date="2021-03" db="EMBL/GenBank/DDBJ databases">
        <title>Microbacterium sp. nov., a novel actinobacterium isolated from cow dung.</title>
        <authorList>
            <person name="Zhang L."/>
        </authorList>
    </citation>
    <scope>NUCLEOTIDE SEQUENCE</scope>
    <source>
        <strain evidence="3">NEAU-LLB</strain>
    </source>
</reference>
<dbReference type="RefSeq" id="WP_208503452.1">
    <property type="nucleotide sequence ID" value="NZ_JAGFOA010000004.1"/>
</dbReference>
<sequence length="238" mass="27268">MMTLATSEAATTDWSTLLERIAAALEDSLDPWGAPFWSTVIATLVGVAVGAVLTWWFSRLLRNAEQQDRYEERFDDRNLLWIDALDAYADRISDEAQEFGDKFYSDEPGIRALVGDRFEPSSKVLNALGTFRTRIRQTALIARGDDLTVLSAIENDVLENRHEATQGNQLDPEYITRMHLLTNSFMQYRRGRLHPSWFRHWSLGTAMPQVYAGDPLKPAPKENPTTQYRKFPPRPYEL</sequence>
<dbReference type="EMBL" id="JAGFOA010000004">
    <property type="protein sequence ID" value="MBO3663880.1"/>
    <property type="molecule type" value="Genomic_DNA"/>
</dbReference>
<keyword evidence="2" id="KW-0472">Membrane</keyword>
<evidence type="ECO:0000256" key="2">
    <source>
        <dbReference type="SAM" id="Phobius"/>
    </source>
</evidence>
<comment type="caution">
    <text evidence="3">The sequence shown here is derived from an EMBL/GenBank/DDBJ whole genome shotgun (WGS) entry which is preliminary data.</text>
</comment>
<evidence type="ECO:0000256" key="1">
    <source>
        <dbReference type="SAM" id="MobiDB-lite"/>
    </source>
</evidence>
<keyword evidence="2" id="KW-0812">Transmembrane</keyword>
<organism evidence="3 4">
    <name type="scientific">Microbacterium stercoris</name>
    <dbReference type="NCBI Taxonomy" id="2820289"/>
    <lineage>
        <taxon>Bacteria</taxon>
        <taxon>Bacillati</taxon>
        <taxon>Actinomycetota</taxon>
        <taxon>Actinomycetes</taxon>
        <taxon>Micrococcales</taxon>
        <taxon>Microbacteriaceae</taxon>
        <taxon>Microbacterium</taxon>
    </lineage>
</organism>
<gene>
    <name evidence="3" type="ORF">J5V96_10185</name>
</gene>
<keyword evidence="2" id="KW-1133">Transmembrane helix</keyword>
<accession>A0A939QNF7</accession>
<proteinExistence type="predicted"/>
<keyword evidence="4" id="KW-1185">Reference proteome</keyword>
<protein>
    <submittedName>
        <fullName evidence="3">Uncharacterized protein</fullName>
    </submittedName>
</protein>
<feature type="transmembrane region" description="Helical" evidence="2">
    <location>
        <begin position="36"/>
        <end position="57"/>
    </location>
</feature>
<dbReference type="AlphaFoldDB" id="A0A939QNF7"/>
<name>A0A939QNF7_9MICO</name>